<accession>A0A0B7N7U7</accession>
<evidence type="ECO:0000313" key="2">
    <source>
        <dbReference type="Proteomes" id="UP000054107"/>
    </source>
</evidence>
<gene>
    <name evidence="1" type="primary">PARPA_08633.1 scaffold 33405</name>
</gene>
<sequence>MPQQQPMFMTPTQMHPQLVTGVAPYYIEETSLWARQEMERRRVLAKEEKYRRSQYQKALQQEKQRMSLVQSAKASNEAAAAAAAAAGVNTNATANTNAAAPIATNTPSANNNAVQQ</sequence>
<dbReference type="EMBL" id="LN731212">
    <property type="protein sequence ID" value="CEP14453.1"/>
    <property type="molecule type" value="Genomic_DNA"/>
</dbReference>
<keyword evidence="2" id="KW-1185">Reference proteome</keyword>
<protein>
    <submittedName>
        <fullName evidence="1">Uncharacterized protein</fullName>
    </submittedName>
</protein>
<organism evidence="1 2">
    <name type="scientific">Parasitella parasitica</name>
    <dbReference type="NCBI Taxonomy" id="35722"/>
    <lineage>
        <taxon>Eukaryota</taxon>
        <taxon>Fungi</taxon>
        <taxon>Fungi incertae sedis</taxon>
        <taxon>Mucoromycota</taxon>
        <taxon>Mucoromycotina</taxon>
        <taxon>Mucoromycetes</taxon>
        <taxon>Mucorales</taxon>
        <taxon>Mucorineae</taxon>
        <taxon>Mucoraceae</taxon>
        <taxon>Parasitella</taxon>
    </lineage>
</organism>
<evidence type="ECO:0000313" key="1">
    <source>
        <dbReference type="EMBL" id="CEP14453.1"/>
    </source>
</evidence>
<proteinExistence type="predicted"/>
<dbReference type="OrthoDB" id="2262686at2759"/>
<reference evidence="1 2" key="1">
    <citation type="submission" date="2014-09" db="EMBL/GenBank/DDBJ databases">
        <authorList>
            <person name="Ellenberger Sabrina"/>
        </authorList>
    </citation>
    <scope>NUCLEOTIDE SEQUENCE [LARGE SCALE GENOMIC DNA]</scope>
    <source>
        <strain evidence="1 2">CBS 412.66</strain>
    </source>
</reference>
<dbReference type="Proteomes" id="UP000054107">
    <property type="component" value="Unassembled WGS sequence"/>
</dbReference>
<dbReference type="AlphaFoldDB" id="A0A0B7N7U7"/>
<name>A0A0B7N7U7_9FUNG</name>